<keyword evidence="1" id="KW-0560">Oxidoreductase</keyword>
<gene>
    <name evidence="3" type="ORF">MKP09_12645</name>
</gene>
<keyword evidence="4" id="KW-1185">Reference proteome</keyword>
<dbReference type="InterPro" id="IPR036291">
    <property type="entry name" value="NAD(P)-bd_dom_sf"/>
</dbReference>
<reference evidence="3 4" key="1">
    <citation type="submission" date="2022-02" db="EMBL/GenBank/DDBJ databases">
        <authorList>
            <person name="Min J."/>
        </authorList>
    </citation>
    <scope>NUCLEOTIDE SEQUENCE [LARGE SCALE GENOMIC DNA]</scope>
    <source>
        <strain evidence="3 4">GR10-1</strain>
    </source>
</reference>
<dbReference type="Pfam" id="PF03435">
    <property type="entry name" value="Sacchrp_dh_NADP"/>
    <property type="match status" value="1"/>
</dbReference>
<dbReference type="PANTHER" id="PTHR11133">
    <property type="entry name" value="SACCHAROPINE DEHYDROGENASE"/>
    <property type="match status" value="1"/>
</dbReference>
<dbReference type="EMBL" id="JAKWBL010000002">
    <property type="protein sequence ID" value="MCH5598699.1"/>
    <property type="molecule type" value="Genomic_DNA"/>
</dbReference>
<dbReference type="RefSeq" id="WP_240830378.1">
    <property type="nucleotide sequence ID" value="NZ_JAKWBL010000002.1"/>
</dbReference>
<dbReference type="Gene3D" id="3.40.50.720">
    <property type="entry name" value="NAD(P)-binding Rossmann-like Domain"/>
    <property type="match status" value="1"/>
</dbReference>
<dbReference type="InterPro" id="IPR051168">
    <property type="entry name" value="AASS"/>
</dbReference>
<evidence type="ECO:0000256" key="1">
    <source>
        <dbReference type="ARBA" id="ARBA00023002"/>
    </source>
</evidence>
<evidence type="ECO:0000313" key="3">
    <source>
        <dbReference type="EMBL" id="MCH5598699.1"/>
    </source>
</evidence>
<dbReference type="PANTHER" id="PTHR11133:SF22">
    <property type="entry name" value="ALPHA-AMINOADIPIC SEMIALDEHYDE SYNTHASE, MITOCHONDRIAL"/>
    <property type="match status" value="1"/>
</dbReference>
<accession>A0ABS9SKL5</accession>
<sequence>MTYSHHILIFGAGRSATVLISHLISQSAKNDWLVTVVDADIQLARSKIKNHPNARALSFNINNNEERKQAIQSADIIISMLPPNLHHLVAYDCVACKKKFTDGLLPR</sequence>
<organism evidence="3 4">
    <name type="scientific">Niabella ginsengisoli</name>
    <dbReference type="NCBI Taxonomy" id="522298"/>
    <lineage>
        <taxon>Bacteria</taxon>
        <taxon>Pseudomonadati</taxon>
        <taxon>Bacteroidota</taxon>
        <taxon>Chitinophagia</taxon>
        <taxon>Chitinophagales</taxon>
        <taxon>Chitinophagaceae</taxon>
        <taxon>Niabella</taxon>
    </lineage>
</organism>
<name>A0ABS9SKL5_9BACT</name>
<evidence type="ECO:0000259" key="2">
    <source>
        <dbReference type="Pfam" id="PF03435"/>
    </source>
</evidence>
<evidence type="ECO:0000313" key="4">
    <source>
        <dbReference type="Proteomes" id="UP001202248"/>
    </source>
</evidence>
<dbReference type="InterPro" id="IPR005097">
    <property type="entry name" value="Sacchrp_dh_NADP-bd"/>
</dbReference>
<dbReference type="SUPFAM" id="SSF51735">
    <property type="entry name" value="NAD(P)-binding Rossmann-fold domains"/>
    <property type="match status" value="1"/>
</dbReference>
<dbReference type="Proteomes" id="UP001202248">
    <property type="component" value="Unassembled WGS sequence"/>
</dbReference>
<proteinExistence type="predicted"/>
<comment type="caution">
    <text evidence="3">The sequence shown here is derived from an EMBL/GenBank/DDBJ whole genome shotgun (WGS) entry which is preliminary data.</text>
</comment>
<protein>
    <submittedName>
        <fullName evidence="3">Saccharopine dehydrogenase NADP-binding domain-containing protein</fullName>
    </submittedName>
</protein>
<feature type="domain" description="Saccharopine dehydrogenase NADP binding" evidence="2">
    <location>
        <begin position="7"/>
        <end position="102"/>
    </location>
</feature>